<keyword evidence="6" id="KW-0812">Transmembrane</keyword>
<dbReference type="OrthoDB" id="10061535at2759"/>
<dbReference type="InterPro" id="IPR036179">
    <property type="entry name" value="Ig-like_dom_sf"/>
</dbReference>
<sequence length="1283" mass="146851">MCDKEATFKMDRSYGCCKNRSSLWILMLNLFLLLSFVHNSIENEETSTLSGCIVTPFIHSNRFDDFSVGSSNYYDNKVINCTNVDVTDINQIYFTVPDKSKTAYKQIIMRNIRTSNENYLNVTNEQQTELLSYIDSELTDGQLKSIFHKKNYSRLKYVDISGNRIESFDFSTIYRLRELNLARNSIRHLNGNAFQGLQDLRQLDLSSNKITDLSKSSDVFNNLSQLTVLDLSNNTINDIPRHIFYALGNLIQLNMANNKLFVLPYQAFESMMSVEIIDLSNNLLVSFLDNFFIHNFNLKVLHLQNNRLHGINKNSLYGLKELHTLDLSNNKIIHIDRNAFDTLDGLKYLNLSNNGIEELSHIVFLQLKQLKTIDLSFNHLYNLPLGIFANQHQLIEIFMDNTKIQKLSNWISRTNSNVTVSKEVLKNLKYLSLRNSTNLKSVESCFFYNLPSVEKLYITNSQVTFLPKGIGEMNQLVELDVSNNRLEFIPNGIQHLVNLKILNLLNNDLLCDCHMVWMLSWINELQAKNKTLPYDLLRLSELKCRNGYPGDILRILKHINCVAPFLISSTPDQEYQIFTDAILECSFAGAPGPEIVWRTPKGIILRHNDNYEIDPTAKFQLDQHHRSVLKETIENARNQQNSDTENKHESIDTRIWQGPGITLLENGFLKVHNVSRHDTGLYSCFAVNIMGNATKDVRLLIDPIIFYRVKIGGLVTGAICALGFLILTLLFQLIRKIFIRFRIIDLICMNCCSYCYKSDKTKTKARQVYAMLDSIEHYKSQQLERLRENYAQQVHRIKENCTQQCDWIQNSYSSQTKNLRDIRDIGSHHISAMREQYTDQVKRVREYSTGQLNWVRENYVFQRNKIRKFSAHQVLRLREGYKYQQQTLNKVLENLPSFYFENCRGRAEDEVNVTDEAFEVYLKSKIEKLAKLDTQNLDLKSPDYHEHFSAKSIDESKASVYFTPNDGHLSPQPSELSPIHVNYINDHMLNEAAGGFDGGPWRSIAIRNSSRSHHNPGQRKSFQLPADYLDENDESMGNFIVPDPVYADEPKFQDVIEESLENGSIPSLNHSSVGRHSSRRRKRKYDKEKSFSMISVENEAFLMQDMTDFSKGARPKICDPQKYRKDSKDIVVDTHTIKKVNSQVNLDEKTGKVVSTPTSDDCDLVSNINGSDKFISPKLLKLQASSSLPDLPGTDQHATNASSTTTLSSNINNQSQMSSVGHGKLVVLALEKENINQIDGADIDNQTAKAKIKLNIDPTSSSSASSVNLDFNGDLIVTDISTL</sequence>
<dbReference type="PRINTS" id="PR00019">
    <property type="entry name" value="LEURICHRPT"/>
</dbReference>
<dbReference type="InterPro" id="IPR013783">
    <property type="entry name" value="Ig-like_fold"/>
</dbReference>
<dbReference type="Pfam" id="PF13855">
    <property type="entry name" value="LRR_8"/>
    <property type="match status" value="4"/>
</dbReference>
<dbReference type="InterPro" id="IPR003591">
    <property type="entry name" value="Leu-rich_rpt_typical-subtyp"/>
</dbReference>
<evidence type="ECO:0000313" key="8">
    <source>
        <dbReference type="EMBL" id="CAG9797587.1"/>
    </source>
</evidence>
<feature type="transmembrane region" description="Helical" evidence="6">
    <location>
        <begin position="21"/>
        <end position="41"/>
    </location>
</feature>
<dbReference type="EMBL" id="OU895877">
    <property type="protein sequence ID" value="CAG9797587.1"/>
    <property type="molecule type" value="Genomic_DNA"/>
</dbReference>
<feature type="region of interest" description="Disordered" evidence="5">
    <location>
        <begin position="1186"/>
        <end position="1214"/>
    </location>
</feature>
<protein>
    <recommendedName>
        <fullName evidence="7">Ig-like domain-containing protein</fullName>
    </recommendedName>
</protein>
<feature type="compositionally biased region" description="Low complexity" evidence="5">
    <location>
        <begin position="1199"/>
        <end position="1214"/>
    </location>
</feature>
<dbReference type="SMART" id="SM00365">
    <property type="entry name" value="LRR_SD22"/>
    <property type="match status" value="5"/>
</dbReference>
<dbReference type="SUPFAM" id="SSF48726">
    <property type="entry name" value="Immunoglobulin"/>
    <property type="match status" value="1"/>
</dbReference>
<accession>A0A9N9RJU0</accession>
<dbReference type="GO" id="GO:0005886">
    <property type="term" value="C:plasma membrane"/>
    <property type="evidence" value="ECO:0007669"/>
    <property type="project" value="TreeGrafter"/>
</dbReference>
<dbReference type="Gene3D" id="3.80.10.10">
    <property type="entry name" value="Ribonuclease Inhibitor"/>
    <property type="match status" value="2"/>
</dbReference>
<evidence type="ECO:0000256" key="3">
    <source>
        <dbReference type="ARBA" id="ARBA00022737"/>
    </source>
</evidence>
<dbReference type="PROSITE" id="PS50835">
    <property type="entry name" value="IG_LIKE"/>
    <property type="match status" value="1"/>
</dbReference>
<dbReference type="InterPro" id="IPR050541">
    <property type="entry name" value="LRR_TM_domain-containing"/>
</dbReference>
<evidence type="ECO:0000256" key="6">
    <source>
        <dbReference type="SAM" id="Phobius"/>
    </source>
</evidence>
<dbReference type="InterPro" id="IPR032675">
    <property type="entry name" value="LRR_dom_sf"/>
</dbReference>
<keyword evidence="6" id="KW-1133">Transmembrane helix</keyword>
<evidence type="ECO:0000256" key="1">
    <source>
        <dbReference type="ARBA" id="ARBA00022614"/>
    </source>
</evidence>
<organism evidence="8 9">
    <name type="scientific">Chironomus riparius</name>
    <dbReference type="NCBI Taxonomy" id="315576"/>
    <lineage>
        <taxon>Eukaryota</taxon>
        <taxon>Metazoa</taxon>
        <taxon>Ecdysozoa</taxon>
        <taxon>Arthropoda</taxon>
        <taxon>Hexapoda</taxon>
        <taxon>Insecta</taxon>
        <taxon>Pterygota</taxon>
        <taxon>Neoptera</taxon>
        <taxon>Endopterygota</taxon>
        <taxon>Diptera</taxon>
        <taxon>Nematocera</taxon>
        <taxon>Chironomoidea</taxon>
        <taxon>Chironomidae</taxon>
        <taxon>Chironominae</taxon>
        <taxon>Chironomus</taxon>
    </lineage>
</organism>
<keyword evidence="9" id="KW-1185">Reference proteome</keyword>
<feature type="transmembrane region" description="Helical" evidence="6">
    <location>
        <begin position="711"/>
        <end position="734"/>
    </location>
</feature>
<feature type="region of interest" description="Disordered" evidence="5">
    <location>
        <begin position="1063"/>
        <end position="1088"/>
    </location>
</feature>
<gene>
    <name evidence="8" type="ORF">CHIRRI_LOCUS585</name>
</gene>
<dbReference type="InterPro" id="IPR007110">
    <property type="entry name" value="Ig-like_dom"/>
</dbReference>
<proteinExistence type="predicted"/>
<name>A0A9N9RJU0_9DIPT</name>
<dbReference type="InterPro" id="IPR003599">
    <property type="entry name" value="Ig_sub"/>
</dbReference>
<dbReference type="Proteomes" id="UP001153620">
    <property type="component" value="Chromosome 1"/>
</dbReference>
<dbReference type="FunFam" id="3.80.10.10:FF:001164">
    <property type="entry name" value="GH01279p"/>
    <property type="match status" value="1"/>
</dbReference>
<dbReference type="PROSITE" id="PS51450">
    <property type="entry name" value="LRR"/>
    <property type="match status" value="6"/>
</dbReference>
<dbReference type="SMART" id="SM00409">
    <property type="entry name" value="IG"/>
    <property type="match status" value="1"/>
</dbReference>
<reference evidence="8" key="2">
    <citation type="submission" date="2022-10" db="EMBL/GenBank/DDBJ databases">
        <authorList>
            <consortium name="ENA_rothamsted_submissions"/>
            <consortium name="culmorum"/>
            <person name="King R."/>
        </authorList>
    </citation>
    <scope>NUCLEOTIDE SEQUENCE</scope>
</reference>
<dbReference type="SUPFAM" id="SSF52058">
    <property type="entry name" value="L domain-like"/>
    <property type="match status" value="1"/>
</dbReference>
<keyword evidence="3" id="KW-0677">Repeat</keyword>
<keyword evidence="6" id="KW-0472">Membrane</keyword>
<dbReference type="InterPro" id="IPR001611">
    <property type="entry name" value="Leu-rich_rpt"/>
</dbReference>
<dbReference type="InterPro" id="IPR003598">
    <property type="entry name" value="Ig_sub2"/>
</dbReference>
<evidence type="ECO:0000313" key="9">
    <source>
        <dbReference type="Proteomes" id="UP001153620"/>
    </source>
</evidence>
<evidence type="ECO:0000259" key="7">
    <source>
        <dbReference type="PROSITE" id="PS50835"/>
    </source>
</evidence>
<keyword evidence="2" id="KW-0732">Signal</keyword>
<evidence type="ECO:0000256" key="4">
    <source>
        <dbReference type="ARBA" id="ARBA00023157"/>
    </source>
</evidence>
<dbReference type="SMART" id="SM00364">
    <property type="entry name" value="LRR_BAC"/>
    <property type="match status" value="6"/>
</dbReference>
<feature type="domain" description="Ig-like" evidence="7">
    <location>
        <begin position="564"/>
        <end position="700"/>
    </location>
</feature>
<dbReference type="Gene3D" id="2.60.40.10">
    <property type="entry name" value="Immunoglobulins"/>
    <property type="match status" value="1"/>
</dbReference>
<reference evidence="8" key="1">
    <citation type="submission" date="2022-01" db="EMBL/GenBank/DDBJ databases">
        <authorList>
            <person name="King R."/>
        </authorList>
    </citation>
    <scope>NUCLEOTIDE SEQUENCE</scope>
</reference>
<dbReference type="SMART" id="SM00408">
    <property type="entry name" value="IGc2"/>
    <property type="match status" value="1"/>
</dbReference>
<keyword evidence="1" id="KW-0433">Leucine-rich repeat</keyword>
<dbReference type="PANTHER" id="PTHR24369">
    <property type="entry name" value="ANTIGEN BSP, PUTATIVE-RELATED"/>
    <property type="match status" value="1"/>
</dbReference>
<evidence type="ECO:0000256" key="5">
    <source>
        <dbReference type="SAM" id="MobiDB-lite"/>
    </source>
</evidence>
<dbReference type="SMART" id="SM00369">
    <property type="entry name" value="LRR_TYP"/>
    <property type="match status" value="11"/>
</dbReference>
<keyword evidence="4" id="KW-1015">Disulfide bond</keyword>
<dbReference type="PANTHER" id="PTHR24369:SF210">
    <property type="entry name" value="CHAOPTIN-RELATED"/>
    <property type="match status" value="1"/>
</dbReference>
<evidence type="ECO:0000256" key="2">
    <source>
        <dbReference type="ARBA" id="ARBA00022729"/>
    </source>
</evidence>